<sequence>NREIIPIPWKSLEVTLKHVKRRIKRKDLMDAQPRDFRIMKDANNLLLTWLHPNKHTKLIKFFYVNVRSTISSTSHSNEYFLLNVTGIIMKAKSFNFRCMNLSEKFKDVKAKIWSLPEPADKSGSLFQLNKRAIQNPVQSSLSLDEDAQESRKREYQCCKELVDIRLLKFNHSALQVIVMLHTLPNDSHVTVSLMNVTTTKTGDVNLLKTWNVYGNGGEKNESLSYGVPSPGKYKSTVLKHCRETRYTIDSTDCKPVKTESNTVAVDKSFNESPEAAKQRAMNSNRDDDMSDVLKLSGLTMGILLGVFGVTFVIMICIANIFKTKDSKRHCNPEQGNGEQNVALLEAAVEEETVAIIYMRDSREYDKAVDIFEKMLNDLEVKAQTIRLDSTKLMNIIDFSETVCRSFKRFIIIISPDLYHLCHSFKNGDNTMYERILTKHCGLCLPVVLLNYLNQICFYGRENVPVYLVQFFEYGRLGCDYMNMFVSDHLVLSTRFRHCLYRLDDNGELQLEEDTLKALVRHLHSTSMPTIANGRNVDIRLKTKVKCELKDCAKALISLLKMT</sequence>
<accession>A0ABD3UT14</accession>
<reference evidence="2 3" key="1">
    <citation type="submission" date="2024-11" db="EMBL/GenBank/DDBJ databases">
        <title>Chromosome-level genome assembly of the freshwater bivalve Anodonta woodiana.</title>
        <authorList>
            <person name="Chen X."/>
        </authorList>
    </citation>
    <scope>NUCLEOTIDE SEQUENCE [LARGE SCALE GENOMIC DNA]</scope>
    <source>
        <strain evidence="2">MN2024</strain>
        <tissue evidence="2">Gills</tissue>
    </source>
</reference>
<keyword evidence="3" id="KW-1185">Reference proteome</keyword>
<feature type="non-terminal residue" evidence="2">
    <location>
        <position position="1"/>
    </location>
</feature>
<feature type="transmembrane region" description="Helical" evidence="1">
    <location>
        <begin position="298"/>
        <end position="321"/>
    </location>
</feature>
<dbReference type="Proteomes" id="UP001634394">
    <property type="component" value="Unassembled WGS sequence"/>
</dbReference>
<evidence type="ECO:0000313" key="2">
    <source>
        <dbReference type="EMBL" id="KAL3852624.1"/>
    </source>
</evidence>
<keyword evidence="1" id="KW-1133">Transmembrane helix</keyword>
<dbReference type="EMBL" id="JBJQND010000015">
    <property type="protein sequence ID" value="KAL3852624.1"/>
    <property type="molecule type" value="Genomic_DNA"/>
</dbReference>
<proteinExistence type="predicted"/>
<organism evidence="2 3">
    <name type="scientific">Sinanodonta woodiana</name>
    <name type="common">Chinese pond mussel</name>
    <name type="synonym">Anodonta woodiana</name>
    <dbReference type="NCBI Taxonomy" id="1069815"/>
    <lineage>
        <taxon>Eukaryota</taxon>
        <taxon>Metazoa</taxon>
        <taxon>Spiralia</taxon>
        <taxon>Lophotrochozoa</taxon>
        <taxon>Mollusca</taxon>
        <taxon>Bivalvia</taxon>
        <taxon>Autobranchia</taxon>
        <taxon>Heteroconchia</taxon>
        <taxon>Palaeoheterodonta</taxon>
        <taxon>Unionida</taxon>
        <taxon>Unionoidea</taxon>
        <taxon>Unionidae</taxon>
        <taxon>Unioninae</taxon>
        <taxon>Sinanodonta</taxon>
    </lineage>
</organism>
<keyword evidence="1" id="KW-0812">Transmembrane</keyword>
<evidence type="ECO:0000313" key="3">
    <source>
        <dbReference type="Proteomes" id="UP001634394"/>
    </source>
</evidence>
<name>A0ABD3UT14_SINWO</name>
<gene>
    <name evidence="2" type="ORF">ACJMK2_016242</name>
</gene>
<evidence type="ECO:0000256" key="1">
    <source>
        <dbReference type="SAM" id="Phobius"/>
    </source>
</evidence>
<comment type="caution">
    <text evidence="2">The sequence shown here is derived from an EMBL/GenBank/DDBJ whole genome shotgun (WGS) entry which is preliminary data.</text>
</comment>
<dbReference type="AlphaFoldDB" id="A0ABD3UT14"/>
<evidence type="ECO:0008006" key="4">
    <source>
        <dbReference type="Google" id="ProtNLM"/>
    </source>
</evidence>
<protein>
    <recommendedName>
        <fullName evidence="4">SEFIR domain-containing protein</fullName>
    </recommendedName>
</protein>
<keyword evidence="1" id="KW-0472">Membrane</keyword>